<keyword evidence="5" id="KW-1185">Reference proteome</keyword>
<dbReference type="PANTHER" id="PTHR30024:SF42">
    <property type="entry name" value="ALIPHATIC SULFONATES-BINDING PROTEIN-RELATED"/>
    <property type="match status" value="1"/>
</dbReference>
<dbReference type="Gene3D" id="3.40.190.10">
    <property type="entry name" value="Periplasmic binding protein-like II"/>
    <property type="match status" value="2"/>
</dbReference>
<dbReference type="PROSITE" id="PS51257">
    <property type="entry name" value="PROKAR_LIPOPROTEIN"/>
    <property type="match status" value="1"/>
</dbReference>
<feature type="compositionally biased region" description="Basic and acidic residues" evidence="1">
    <location>
        <begin position="28"/>
        <end position="44"/>
    </location>
</feature>
<feature type="chain" id="PRO_5038884723" evidence="2">
    <location>
        <begin position="23"/>
        <end position="364"/>
    </location>
</feature>
<feature type="domain" description="SsuA/THI5-like" evidence="3">
    <location>
        <begin position="86"/>
        <end position="290"/>
    </location>
</feature>
<organism evidence="4 5">
    <name type="scientific">Ezakiella coagulans</name>
    <dbReference type="NCBI Taxonomy" id="46507"/>
    <lineage>
        <taxon>Bacteria</taxon>
        <taxon>Bacillati</taxon>
        <taxon>Bacillota</taxon>
        <taxon>Tissierellia</taxon>
        <taxon>Ezakiella</taxon>
    </lineage>
</organism>
<dbReference type="SUPFAM" id="SSF53850">
    <property type="entry name" value="Periplasmic binding protein-like II"/>
    <property type="match status" value="1"/>
</dbReference>
<dbReference type="Proteomes" id="UP000245793">
    <property type="component" value="Unassembled WGS sequence"/>
</dbReference>
<gene>
    <name evidence="4" type="ORF">C7381_103188</name>
</gene>
<feature type="region of interest" description="Disordered" evidence="1">
    <location>
        <begin position="28"/>
        <end position="61"/>
    </location>
</feature>
<reference evidence="4 5" key="1">
    <citation type="submission" date="2018-04" db="EMBL/GenBank/DDBJ databases">
        <title>Genomic Encyclopedia of Type Strains, Phase IV (KMG-IV): sequencing the most valuable type-strain genomes for metagenomic binning, comparative biology and taxonomic classification.</title>
        <authorList>
            <person name="Goeker M."/>
        </authorList>
    </citation>
    <scope>NUCLEOTIDE SEQUENCE [LARGE SCALE GENOMIC DNA]</scope>
    <source>
        <strain evidence="4 5">DSM 20705</strain>
    </source>
</reference>
<evidence type="ECO:0000259" key="3">
    <source>
        <dbReference type="Pfam" id="PF09084"/>
    </source>
</evidence>
<keyword evidence="2" id="KW-0732">Signal</keyword>
<dbReference type="PANTHER" id="PTHR30024">
    <property type="entry name" value="ALIPHATIC SULFONATES-BINDING PROTEIN-RELATED"/>
    <property type="match status" value="1"/>
</dbReference>
<comment type="caution">
    <text evidence="4">The sequence shown here is derived from an EMBL/GenBank/DDBJ whole genome shotgun (WGS) entry which is preliminary data.</text>
</comment>
<dbReference type="Pfam" id="PF09084">
    <property type="entry name" value="NMT1"/>
    <property type="match status" value="1"/>
</dbReference>
<sequence>MNKLIKVIAVIMACLFMFTACKTTVNNDKKDDKAPVETTDKTEETSTDAAPTDADSEEEAWKKEPAYGKAIKIGYNGGLCTGGPGLASALGMFKEEGIDTEVVNVQSKVDAIGTGKVDLTCDHIATLLVPAVNGVDMEFKAAAQTGCKSLYVLDKGEINSTADLKGKAIGLPDGIGNSDHNIALRFLNHDDIDPKDVKFLPVEGSASILALENGEIQAVVLSDQFAEKFVNEGKIKMIRSLTYDDDFKLEPCCIYAFNKTFAKENPITAKKITKVLFKVSDYIQNNIEEATQTLFDNNWASGDFDQAVRMMKSYNWQVTNEMTSTALRSILDDYKQFGVITSDKSTDELLGEVWHEEDFKHEMK</sequence>
<evidence type="ECO:0000256" key="2">
    <source>
        <dbReference type="SAM" id="SignalP"/>
    </source>
</evidence>
<proteinExistence type="predicted"/>
<evidence type="ECO:0000313" key="5">
    <source>
        <dbReference type="Proteomes" id="UP000245793"/>
    </source>
</evidence>
<dbReference type="InterPro" id="IPR015168">
    <property type="entry name" value="SsuA/THI5"/>
</dbReference>
<dbReference type="RefSeq" id="WP_245893719.1">
    <property type="nucleotide sequence ID" value="NZ_QEKV01000003.1"/>
</dbReference>
<name>A0A2U1E4S2_9FIRM</name>
<accession>A0A2U1E4S2</accession>
<evidence type="ECO:0000256" key="1">
    <source>
        <dbReference type="SAM" id="MobiDB-lite"/>
    </source>
</evidence>
<dbReference type="AlphaFoldDB" id="A0A2U1E4S2"/>
<evidence type="ECO:0000313" key="4">
    <source>
        <dbReference type="EMBL" id="PVY94948.1"/>
    </source>
</evidence>
<protein>
    <submittedName>
        <fullName evidence="4">NitT/TauT family transport system substrate-binding protein</fullName>
    </submittedName>
</protein>
<feature type="signal peptide" evidence="2">
    <location>
        <begin position="1"/>
        <end position="22"/>
    </location>
</feature>
<dbReference type="EMBL" id="QEKV01000003">
    <property type="protein sequence ID" value="PVY94948.1"/>
    <property type="molecule type" value="Genomic_DNA"/>
</dbReference>